<name>A0A286P4H5_9GAMM</name>
<evidence type="ECO:0000313" key="4">
    <source>
        <dbReference type="Proteomes" id="UP000266313"/>
    </source>
</evidence>
<dbReference type="GO" id="GO:0016853">
    <property type="term" value="F:isomerase activity"/>
    <property type="evidence" value="ECO:0007669"/>
    <property type="project" value="UniProtKB-KW"/>
</dbReference>
<dbReference type="Pfam" id="PF02350">
    <property type="entry name" value="Epimerase_2"/>
    <property type="match status" value="1"/>
</dbReference>
<dbReference type="InterPro" id="IPR003331">
    <property type="entry name" value="UDP_GlcNAc_Epimerase_2_dom"/>
</dbReference>
<proteinExistence type="inferred from homology"/>
<dbReference type="EMBL" id="AP017928">
    <property type="protein sequence ID" value="BBA37556.1"/>
    <property type="molecule type" value="Genomic_DNA"/>
</dbReference>
<gene>
    <name evidence="3" type="ORF">sS8_5639</name>
</gene>
<evidence type="ECO:0000256" key="1">
    <source>
        <dbReference type="RuleBase" id="RU003513"/>
    </source>
</evidence>
<keyword evidence="1" id="KW-0413">Isomerase</keyword>
<sequence>MNTIARTKKIFIVAGARPNFMKIAPIIRELRQGSYPFEYKLVHTGQHYDKEMSDVFFEELEIPSPDYHLDVGSGSHAEQTAKVMVRFEEICMKDRPDLVMVVGDVNSTLACSIVAKKLGIKVAHVEAGLRSGDIRMPEEVNRIVTDSISDYFFVTEKSGADHLLAEGKPKDSIHFVGHVMIDNLFHQVEKLNRRPETSFETTFFKQRHPSYGVVTLHRPSNVDNQETLAGIIRALTEVSTALPLIFPIHPRTQANIRKFGLTIPDGIVTTKPLSYMAFLNLFKDARLVLTDSGGIQEETTALGIPCITLRENTERPITVEEGTNVIVGSDPERIVAEAKKALSGSGAAGKRPELWDGKASVRILTTLSDALYAD</sequence>
<dbReference type="InterPro" id="IPR029767">
    <property type="entry name" value="WecB-like"/>
</dbReference>
<evidence type="ECO:0000259" key="2">
    <source>
        <dbReference type="Pfam" id="PF02350"/>
    </source>
</evidence>
<evidence type="ECO:0000313" key="3">
    <source>
        <dbReference type="EMBL" id="BBA37556.1"/>
    </source>
</evidence>
<dbReference type="RefSeq" id="WP_232020463.1">
    <property type="nucleotide sequence ID" value="NZ_AP017928.1"/>
</dbReference>
<dbReference type="NCBIfam" id="TIGR00236">
    <property type="entry name" value="wecB"/>
    <property type="match status" value="1"/>
</dbReference>
<dbReference type="Proteomes" id="UP000266313">
    <property type="component" value="Chromosome"/>
</dbReference>
<dbReference type="KEGG" id="mmai:sS8_5639"/>
<feature type="domain" description="UDP-N-acetylglucosamine 2-epimerase" evidence="2">
    <location>
        <begin position="36"/>
        <end position="367"/>
    </location>
</feature>
<dbReference type="AlphaFoldDB" id="A0A286P4H5"/>
<keyword evidence="4" id="KW-1185">Reference proteome</keyword>
<dbReference type="Gene3D" id="3.40.50.2000">
    <property type="entry name" value="Glycogen Phosphorylase B"/>
    <property type="match status" value="2"/>
</dbReference>
<comment type="similarity">
    <text evidence="1">Belongs to the UDP-N-acetylglucosamine 2-epimerase family.</text>
</comment>
<dbReference type="SUPFAM" id="SSF53756">
    <property type="entry name" value="UDP-Glycosyltransferase/glycogen phosphorylase"/>
    <property type="match status" value="1"/>
</dbReference>
<organism evidence="3 4">
    <name type="scientific">Methylocaldum marinum</name>
    <dbReference type="NCBI Taxonomy" id="1432792"/>
    <lineage>
        <taxon>Bacteria</taxon>
        <taxon>Pseudomonadati</taxon>
        <taxon>Pseudomonadota</taxon>
        <taxon>Gammaproteobacteria</taxon>
        <taxon>Methylococcales</taxon>
        <taxon>Methylococcaceae</taxon>
        <taxon>Methylocaldum</taxon>
    </lineage>
</organism>
<protein>
    <submittedName>
        <fullName evidence="3">UDP-N-acetylglucosamine 2-epimerase</fullName>
    </submittedName>
</protein>
<reference evidence="3 4" key="1">
    <citation type="submission" date="2016-12" db="EMBL/GenBank/DDBJ databases">
        <title>Genome sequencing of Methylocaldum marinum.</title>
        <authorList>
            <person name="Takeuchi M."/>
            <person name="Kamagata Y."/>
            <person name="Hiraoka S."/>
            <person name="Oshima K."/>
            <person name="Hattori M."/>
            <person name="Iwasaki W."/>
        </authorList>
    </citation>
    <scope>NUCLEOTIDE SEQUENCE [LARGE SCALE GENOMIC DNA]</scope>
    <source>
        <strain evidence="3 4">S8</strain>
    </source>
</reference>
<dbReference type="PANTHER" id="PTHR43174:SF1">
    <property type="entry name" value="UDP-N-ACETYLGLUCOSAMINE 2-EPIMERASE"/>
    <property type="match status" value="1"/>
</dbReference>
<accession>A0A286P4H5</accession>
<dbReference type="PANTHER" id="PTHR43174">
    <property type="entry name" value="UDP-N-ACETYLGLUCOSAMINE 2-EPIMERASE"/>
    <property type="match status" value="1"/>
</dbReference>
<dbReference type="CDD" id="cd03786">
    <property type="entry name" value="GTB_UDP-GlcNAc_2-Epimerase"/>
    <property type="match status" value="1"/>
</dbReference>